<feature type="repeat" description="TPR" evidence="1">
    <location>
        <begin position="135"/>
        <end position="168"/>
    </location>
</feature>
<organism evidence="3 4">
    <name type="scientific">Desulfoluna spongiiphila</name>
    <dbReference type="NCBI Taxonomy" id="419481"/>
    <lineage>
        <taxon>Bacteria</taxon>
        <taxon>Pseudomonadati</taxon>
        <taxon>Thermodesulfobacteriota</taxon>
        <taxon>Desulfobacteria</taxon>
        <taxon>Desulfobacterales</taxon>
        <taxon>Desulfolunaceae</taxon>
        <taxon>Desulfoluna</taxon>
    </lineage>
</organism>
<dbReference type="STRING" id="419481.SAMN05216233_11767"/>
<reference evidence="3 4" key="1">
    <citation type="submission" date="2016-10" db="EMBL/GenBank/DDBJ databases">
        <authorList>
            <person name="de Groot N.N."/>
        </authorList>
    </citation>
    <scope>NUCLEOTIDE SEQUENCE [LARGE SCALE GENOMIC DNA]</scope>
    <source>
        <strain evidence="3 4">AA1</strain>
    </source>
</reference>
<dbReference type="SMART" id="SM00028">
    <property type="entry name" value="TPR"/>
    <property type="match status" value="6"/>
</dbReference>
<dbReference type="Pfam" id="PF13181">
    <property type="entry name" value="TPR_8"/>
    <property type="match status" value="1"/>
</dbReference>
<dbReference type="Pfam" id="PF00515">
    <property type="entry name" value="TPR_1"/>
    <property type="match status" value="1"/>
</dbReference>
<protein>
    <submittedName>
        <fullName evidence="3">Tfp pilus assembly protein PilF</fullName>
    </submittedName>
</protein>
<feature type="repeat" description="TPR" evidence="1">
    <location>
        <begin position="65"/>
        <end position="98"/>
    </location>
</feature>
<dbReference type="SUPFAM" id="SSF48452">
    <property type="entry name" value="TPR-like"/>
    <property type="match status" value="1"/>
</dbReference>
<dbReference type="PANTHER" id="PTHR12558:SF13">
    <property type="entry name" value="CELL DIVISION CYCLE PROTEIN 27 HOMOLOG"/>
    <property type="match status" value="1"/>
</dbReference>
<accession>A0A1G5I3L5</accession>
<evidence type="ECO:0000313" key="4">
    <source>
        <dbReference type="Proteomes" id="UP000198870"/>
    </source>
</evidence>
<gene>
    <name evidence="3" type="ORF">SAMN05216233_11767</name>
</gene>
<keyword evidence="1" id="KW-0802">TPR repeat</keyword>
<keyword evidence="2" id="KW-0732">Signal</keyword>
<evidence type="ECO:0000313" key="3">
    <source>
        <dbReference type="EMBL" id="SCY70451.1"/>
    </source>
</evidence>
<evidence type="ECO:0000256" key="2">
    <source>
        <dbReference type="SAM" id="SignalP"/>
    </source>
</evidence>
<dbReference type="PROSITE" id="PS51257">
    <property type="entry name" value="PROKAR_LIPOPROTEIN"/>
    <property type="match status" value="1"/>
</dbReference>
<proteinExistence type="predicted"/>
<dbReference type="InterPro" id="IPR011990">
    <property type="entry name" value="TPR-like_helical_dom_sf"/>
</dbReference>
<dbReference type="Gene3D" id="1.25.40.10">
    <property type="entry name" value="Tetratricopeptide repeat domain"/>
    <property type="match status" value="2"/>
</dbReference>
<dbReference type="Pfam" id="PF13432">
    <property type="entry name" value="TPR_16"/>
    <property type="match status" value="1"/>
</dbReference>
<sequence>MKRSTRILFVLLAAALLAGCASKTPMLKKQSQAQRDLGEAYLSQGNYTAALKELLEAESLYPDDYLLQDDLGKAYTAKERYETALIHFQRSIDLQPDYGPAKNNMGSVLLLMKRWDEAIEVLNQVSDNILYATPHYPVYNLGWAYYNKKMYTTAISYYNKALDIQPEFVLPMRGIAMCHMAEGRLADATHWFEKAVKTAPKFQQLHYELAGIYLRSGAYEKAKSTLSDTIAIDDQTPIAAKAERDLKALSI</sequence>
<keyword evidence="4" id="KW-1185">Reference proteome</keyword>
<name>A0A1G5I3L5_9BACT</name>
<dbReference type="EMBL" id="FMUX01000017">
    <property type="protein sequence ID" value="SCY70451.1"/>
    <property type="molecule type" value="Genomic_DNA"/>
</dbReference>
<dbReference type="InterPro" id="IPR019734">
    <property type="entry name" value="TPR_rpt"/>
</dbReference>
<feature type="repeat" description="TPR" evidence="1">
    <location>
        <begin position="31"/>
        <end position="64"/>
    </location>
</feature>
<dbReference type="AlphaFoldDB" id="A0A1G5I3L5"/>
<feature type="chain" id="PRO_5011579699" evidence="2">
    <location>
        <begin position="24"/>
        <end position="251"/>
    </location>
</feature>
<dbReference type="PANTHER" id="PTHR12558">
    <property type="entry name" value="CELL DIVISION CYCLE 16,23,27"/>
    <property type="match status" value="1"/>
</dbReference>
<feature type="signal peptide" evidence="2">
    <location>
        <begin position="1"/>
        <end position="23"/>
    </location>
</feature>
<dbReference type="Proteomes" id="UP000198870">
    <property type="component" value="Unassembled WGS sequence"/>
</dbReference>
<dbReference type="PROSITE" id="PS50005">
    <property type="entry name" value="TPR"/>
    <property type="match status" value="3"/>
</dbReference>
<dbReference type="RefSeq" id="WP_175469951.1">
    <property type="nucleotide sequence ID" value="NZ_FMUX01000017.1"/>
</dbReference>
<dbReference type="Pfam" id="PF14559">
    <property type="entry name" value="TPR_19"/>
    <property type="match status" value="1"/>
</dbReference>
<evidence type="ECO:0000256" key="1">
    <source>
        <dbReference type="PROSITE-ProRule" id="PRU00339"/>
    </source>
</evidence>